<dbReference type="AlphaFoldDB" id="W0F2X8"/>
<dbReference type="KEGG" id="nso:NIASO_06415"/>
<evidence type="ECO:0000313" key="2">
    <source>
        <dbReference type="Proteomes" id="UP000003586"/>
    </source>
</evidence>
<sequence length="106" mass="12062">MTKFFLARRFTHPDKSGADGGAQIILPSSAKVCSRKLSECGKPFDPLICRDQFGCILKSCCNAERWNLWPLKISILFTPVDFNFCSALRTQLSLTGWMKKKRSTHY</sequence>
<dbReference type="Proteomes" id="UP000003586">
    <property type="component" value="Chromosome"/>
</dbReference>
<dbReference type="STRING" id="929713.NIASO_06415"/>
<organism evidence="1 2">
    <name type="scientific">Niabella soli DSM 19437</name>
    <dbReference type="NCBI Taxonomy" id="929713"/>
    <lineage>
        <taxon>Bacteria</taxon>
        <taxon>Pseudomonadati</taxon>
        <taxon>Bacteroidota</taxon>
        <taxon>Chitinophagia</taxon>
        <taxon>Chitinophagales</taxon>
        <taxon>Chitinophagaceae</taxon>
        <taxon>Niabella</taxon>
    </lineage>
</organism>
<gene>
    <name evidence="1" type="ORF">NIASO_06415</name>
</gene>
<dbReference type="EMBL" id="CP007035">
    <property type="protein sequence ID" value="AHF17377.1"/>
    <property type="molecule type" value="Genomic_DNA"/>
</dbReference>
<keyword evidence="2" id="KW-1185">Reference proteome</keyword>
<dbReference type="HOGENOM" id="CLU_2220373_0_0_10"/>
<protein>
    <submittedName>
        <fullName evidence="1">Uncharacterized protein</fullName>
    </submittedName>
</protein>
<evidence type="ECO:0000313" key="1">
    <source>
        <dbReference type="EMBL" id="AHF17377.1"/>
    </source>
</evidence>
<accession>W0F2X8</accession>
<proteinExistence type="predicted"/>
<reference evidence="1 2" key="1">
    <citation type="submission" date="2013-12" db="EMBL/GenBank/DDBJ databases">
        <authorList>
            <consortium name="DOE Joint Genome Institute"/>
            <person name="Eisen J."/>
            <person name="Huntemann M."/>
            <person name="Han J."/>
            <person name="Chen A."/>
            <person name="Kyrpides N."/>
            <person name="Mavromatis K."/>
            <person name="Markowitz V."/>
            <person name="Palaniappan K."/>
            <person name="Ivanova N."/>
            <person name="Schaumberg A."/>
            <person name="Pati A."/>
            <person name="Liolios K."/>
            <person name="Nordberg H.P."/>
            <person name="Cantor M.N."/>
            <person name="Hua S.X."/>
            <person name="Woyke T."/>
        </authorList>
    </citation>
    <scope>NUCLEOTIDE SEQUENCE [LARGE SCALE GENOMIC DNA]</scope>
    <source>
        <strain evidence="2">DSM 19437</strain>
    </source>
</reference>
<name>W0F2X8_9BACT</name>